<dbReference type="InterPro" id="IPR003661">
    <property type="entry name" value="HisK_dim/P_dom"/>
</dbReference>
<dbReference type="Proteomes" id="UP000307790">
    <property type="component" value="Unassembled WGS sequence"/>
</dbReference>
<name>A0A5R9IFR0_9GAMM</name>
<dbReference type="PANTHER" id="PTHR45528">
    <property type="entry name" value="SENSOR HISTIDINE KINASE CPXA"/>
    <property type="match status" value="1"/>
</dbReference>
<dbReference type="InterPro" id="IPR036890">
    <property type="entry name" value="HATPase_C_sf"/>
</dbReference>
<keyword evidence="10" id="KW-0067">ATP-binding</keyword>
<dbReference type="GO" id="GO:0005524">
    <property type="term" value="F:ATP binding"/>
    <property type="evidence" value="ECO:0007669"/>
    <property type="project" value="UniProtKB-KW"/>
</dbReference>
<dbReference type="Gene3D" id="6.10.340.10">
    <property type="match status" value="1"/>
</dbReference>
<evidence type="ECO:0000256" key="4">
    <source>
        <dbReference type="ARBA" id="ARBA00022475"/>
    </source>
</evidence>
<keyword evidence="7 14" id="KW-0812">Transmembrane</keyword>
<accession>A0A5R9IFR0</accession>
<keyword evidence="13 14" id="KW-0472">Membrane</keyword>
<evidence type="ECO:0000256" key="1">
    <source>
        <dbReference type="ARBA" id="ARBA00000085"/>
    </source>
</evidence>
<evidence type="ECO:0000256" key="3">
    <source>
        <dbReference type="ARBA" id="ARBA00012438"/>
    </source>
</evidence>
<feature type="transmembrane region" description="Helical" evidence="14">
    <location>
        <begin position="12"/>
        <end position="38"/>
    </location>
</feature>
<dbReference type="AlphaFoldDB" id="A0A5R9IFR0"/>
<evidence type="ECO:0000256" key="7">
    <source>
        <dbReference type="ARBA" id="ARBA00022692"/>
    </source>
</evidence>
<dbReference type="GO" id="GO:0000155">
    <property type="term" value="F:phosphorelay sensor kinase activity"/>
    <property type="evidence" value="ECO:0007669"/>
    <property type="project" value="InterPro"/>
</dbReference>
<gene>
    <name evidence="16" type="ORF">FE810_16040</name>
</gene>
<protein>
    <recommendedName>
        <fullName evidence="3">histidine kinase</fullName>
        <ecNumber evidence="3">2.7.13.3</ecNumber>
    </recommendedName>
</protein>
<comment type="subcellular location">
    <subcellularLocation>
        <location evidence="2">Cell membrane</location>
        <topology evidence="2">Multi-pass membrane protein</topology>
    </subcellularLocation>
</comment>
<feature type="domain" description="Histidine kinase" evidence="15">
    <location>
        <begin position="220"/>
        <end position="414"/>
    </location>
</feature>
<evidence type="ECO:0000256" key="10">
    <source>
        <dbReference type="ARBA" id="ARBA00022840"/>
    </source>
</evidence>
<evidence type="ECO:0000256" key="9">
    <source>
        <dbReference type="ARBA" id="ARBA00022777"/>
    </source>
</evidence>
<dbReference type="GO" id="GO:0005886">
    <property type="term" value="C:plasma membrane"/>
    <property type="evidence" value="ECO:0007669"/>
    <property type="project" value="UniProtKB-SubCell"/>
</dbReference>
<evidence type="ECO:0000256" key="11">
    <source>
        <dbReference type="ARBA" id="ARBA00022989"/>
    </source>
</evidence>
<dbReference type="SUPFAM" id="SSF47384">
    <property type="entry name" value="Homodimeric domain of signal transducing histidine kinase"/>
    <property type="match status" value="1"/>
</dbReference>
<keyword evidence="4" id="KW-1003">Cell membrane</keyword>
<dbReference type="PROSITE" id="PS50109">
    <property type="entry name" value="HIS_KIN"/>
    <property type="match status" value="1"/>
</dbReference>
<dbReference type="EMBL" id="VCBC01000021">
    <property type="protein sequence ID" value="TLU61018.1"/>
    <property type="molecule type" value="Genomic_DNA"/>
</dbReference>
<sequence length="416" mass="47585">MSFRLSGIKQQTLLIMVSFAIGLTVLYLGLSIITAFIVEDTMISKVMKRQAQNISQQYNLNGTLPPLDESIFTLYTDEQSMPKWLQHAVKKQSDDQEIFTEDNHHYHYMAIYLSEESKGYLIAEVSSWLVVSNQPKVFLIYIVGLVIALLIAIFLAFHLTRYIVSPVLMLTRAVEEKQSIESNARMPHLKHELGYLSDSMQMSFDRLDQALLREQNFTKDVSHELRTPLTVLTNTATLMAQRGCKQQDIEDIHTATQKLSQLVEQLFVLARGESHESQRCLVKPMIEQALLSLLETDIGEWDIRLTIDDQQYLQAPSALLNILIRNLIENVFRHASAKRIDIVWHQQTLTIANPIVESLPDNLTHSQVKSTASNGLGQGLFLVQRICQQCHWQLTTTMTEGCRKQFMIAIDFSNQY</sequence>
<keyword evidence="6" id="KW-0808">Transferase</keyword>
<keyword evidence="8" id="KW-0547">Nucleotide-binding</keyword>
<dbReference type="OrthoDB" id="9121563at2"/>
<dbReference type="Gene3D" id="1.10.287.130">
    <property type="match status" value="1"/>
</dbReference>
<dbReference type="InterPro" id="IPR005467">
    <property type="entry name" value="His_kinase_dom"/>
</dbReference>
<evidence type="ECO:0000256" key="13">
    <source>
        <dbReference type="ARBA" id="ARBA00023136"/>
    </source>
</evidence>
<comment type="caution">
    <text evidence="16">The sequence shown here is derived from an EMBL/GenBank/DDBJ whole genome shotgun (WGS) entry which is preliminary data.</text>
</comment>
<dbReference type="SUPFAM" id="SSF55874">
    <property type="entry name" value="ATPase domain of HSP90 chaperone/DNA topoisomerase II/histidine kinase"/>
    <property type="match status" value="1"/>
</dbReference>
<keyword evidence="9 16" id="KW-0418">Kinase</keyword>
<organism evidence="16 17">
    <name type="scientific">Thalassotalea litorea</name>
    <dbReference type="NCBI Taxonomy" id="2020715"/>
    <lineage>
        <taxon>Bacteria</taxon>
        <taxon>Pseudomonadati</taxon>
        <taxon>Pseudomonadota</taxon>
        <taxon>Gammaproteobacteria</taxon>
        <taxon>Alteromonadales</taxon>
        <taxon>Colwelliaceae</taxon>
        <taxon>Thalassotalea</taxon>
    </lineage>
</organism>
<feature type="transmembrane region" description="Helical" evidence="14">
    <location>
        <begin position="138"/>
        <end position="159"/>
    </location>
</feature>
<dbReference type="InterPro" id="IPR036097">
    <property type="entry name" value="HisK_dim/P_sf"/>
</dbReference>
<dbReference type="Gene3D" id="3.30.565.10">
    <property type="entry name" value="Histidine kinase-like ATPase, C-terminal domain"/>
    <property type="match status" value="1"/>
</dbReference>
<dbReference type="Pfam" id="PF00512">
    <property type="entry name" value="HisKA"/>
    <property type="match status" value="1"/>
</dbReference>
<reference evidence="16 17" key="1">
    <citation type="submission" date="2019-05" db="EMBL/GenBank/DDBJ databases">
        <title>Genome sequences of Thalassotalea litorea 1K03283.</title>
        <authorList>
            <person name="Zhang D."/>
        </authorList>
    </citation>
    <scope>NUCLEOTIDE SEQUENCE [LARGE SCALE GENOMIC DNA]</scope>
    <source>
        <strain evidence="16 17">MCCC 1K03283</strain>
    </source>
</reference>
<evidence type="ECO:0000256" key="8">
    <source>
        <dbReference type="ARBA" id="ARBA00022741"/>
    </source>
</evidence>
<dbReference type="PANTHER" id="PTHR45528:SF1">
    <property type="entry name" value="SENSOR HISTIDINE KINASE CPXA"/>
    <property type="match status" value="1"/>
</dbReference>
<keyword evidence="17" id="KW-1185">Reference proteome</keyword>
<comment type="catalytic activity">
    <reaction evidence="1">
        <text>ATP + protein L-histidine = ADP + protein N-phospho-L-histidine.</text>
        <dbReference type="EC" id="2.7.13.3"/>
    </reaction>
</comment>
<dbReference type="EC" id="2.7.13.3" evidence="3"/>
<evidence type="ECO:0000256" key="14">
    <source>
        <dbReference type="SAM" id="Phobius"/>
    </source>
</evidence>
<proteinExistence type="predicted"/>
<evidence type="ECO:0000313" key="16">
    <source>
        <dbReference type="EMBL" id="TLU61018.1"/>
    </source>
</evidence>
<evidence type="ECO:0000256" key="2">
    <source>
        <dbReference type="ARBA" id="ARBA00004651"/>
    </source>
</evidence>
<evidence type="ECO:0000313" key="17">
    <source>
        <dbReference type="Proteomes" id="UP000307790"/>
    </source>
</evidence>
<keyword evidence="11 14" id="KW-1133">Transmembrane helix</keyword>
<dbReference type="RefSeq" id="WP_138321521.1">
    <property type="nucleotide sequence ID" value="NZ_VCBC01000021.1"/>
</dbReference>
<evidence type="ECO:0000256" key="12">
    <source>
        <dbReference type="ARBA" id="ARBA00023012"/>
    </source>
</evidence>
<evidence type="ECO:0000256" key="5">
    <source>
        <dbReference type="ARBA" id="ARBA00022553"/>
    </source>
</evidence>
<evidence type="ECO:0000259" key="15">
    <source>
        <dbReference type="PROSITE" id="PS50109"/>
    </source>
</evidence>
<evidence type="ECO:0000256" key="6">
    <source>
        <dbReference type="ARBA" id="ARBA00022679"/>
    </source>
</evidence>
<keyword evidence="12" id="KW-0902">Two-component regulatory system</keyword>
<dbReference type="InterPro" id="IPR050398">
    <property type="entry name" value="HssS/ArlS-like"/>
</dbReference>
<keyword evidence="5" id="KW-0597">Phosphoprotein</keyword>
<dbReference type="CDD" id="cd00082">
    <property type="entry name" value="HisKA"/>
    <property type="match status" value="1"/>
</dbReference>
<dbReference type="SMART" id="SM00388">
    <property type="entry name" value="HisKA"/>
    <property type="match status" value="1"/>
</dbReference>